<sequence>MEGGIAAVRSACPGVGVPAHTGDITLFNPTTSRDASAIDVVAAITNVRTTCDDTGAEIVANATFDVVATRSNASGAREVVLPYFSTVVRGGRAVVSKRVGRVAVRFEDGQTRAQTSSSASASVNRAAATLPDDIEQRITRRRKAGDADAAIDPMSIPEVRDAVARASFELLVGFQLTNEQLQYNATR</sequence>
<keyword evidence="2" id="KW-1185">Reference proteome</keyword>
<dbReference type="EMBL" id="QYUM01000004">
    <property type="protein sequence ID" value="RJF86127.1"/>
    <property type="molecule type" value="Genomic_DNA"/>
</dbReference>
<comment type="caution">
    <text evidence="1">The sequence shown here is derived from an EMBL/GenBank/DDBJ whole genome shotgun (WGS) entry which is preliminary data.</text>
</comment>
<proteinExistence type="predicted"/>
<evidence type="ECO:0000313" key="2">
    <source>
        <dbReference type="Proteomes" id="UP000286100"/>
    </source>
</evidence>
<protein>
    <submittedName>
        <fullName evidence="1">Uncharacterized protein</fullName>
    </submittedName>
</protein>
<name>A0A418W7Y6_9SPHN</name>
<dbReference type="AlphaFoldDB" id="A0A418W7Y6"/>
<dbReference type="Proteomes" id="UP000286100">
    <property type="component" value="Unassembled WGS sequence"/>
</dbReference>
<organism evidence="1 2">
    <name type="scientific">Sphingomonas cavernae</name>
    <dbReference type="NCBI Taxonomy" id="2320861"/>
    <lineage>
        <taxon>Bacteria</taxon>
        <taxon>Pseudomonadati</taxon>
        <taxon>Pseudomonadota</taxon>
        <taxon>Alphaproteobacteria</taxon>
        <taxon>Sphingomonadales</taxon>
        <taxon>Sphingomonadaceae</taxon>
        <taxon>Sphingomonas</taxon>
    </lineage>
</organism>
<accession>A0A418W7Y6</accession>
<reference evidence="1 2" key="1">
    <citation type="submission" date="2018-09" db="EMBL/GenBank/DDBJ databases">
        <authorList>
            <person name="Zhu H."/>
        </authorList>
    </citation>
    <scope>NUCLEOTIDE SEQUENCE [LARGE SCALE GENOMIC DNA]</scope>
    <source>
        <strain evidence="1 2">K2R01-6</strain>
    </source>
</reference>
<evidence type="ECO:0000313" key="1">
    <source>
        <dbReference type="EMBL" id="RJF86127.1"/>
    </source>
</evidence>
<dbReference type="OrthoDB" id="7425063at2"/>
<gene>
    <name evidence="1" type="ORF">D3876_15780</name>
</gene>